<dbReference type="KEGG" id="ttf:THTE_3382"/>
<dbReference type="EMBL" id="CP018477">
    <property type="protein sequence ID" value="ASV75984.1"/>
    <property type="molecule type" value="Genomic_DNA"/>
</dbReference>
<accession>A0A286RJ54</accession>
<proteinExistence type="predicted"/>
<organism evidence="1 2">
    <name type="scientific">Thermogutta terrifontis</name>
    <dbReference type="NCBI Taxonomy" id="1331910"/>
    <lineage>
        <taxon>Bacteria</taxon>
        <taxon>Pseudomonadati</taxon>
        <taxon>Planctomycetota</taxon>
        <taxon>Planctomycetia</taxon>
        <taxon>Pirellulales</taxon>
        <taxon>Thermoguttaceae</taxon>
        <taxon>Thermogutta</taxon>
    </lineage>
</organism>
<dbReference type="AlphaFoldDB" id="A0A286RJ54"/>
<sequence length="547" mass="62670">MSLTMDKSHHAKLRAPTEDGGILLWPESAHWGSLAEANRFAVTRKAARVLGFSWYELAARARQEMLAAARRWTGRYRSVEFSETGSAHGLPPIYMTGHQPELFHPGVWLKNAVLHGAAQAGSAIAIHMIVDSDVLKGLAVSVPSGAPEQPRMSYIPLDEGPCGWPYEERPVINREVFGTFDLAVSREIRGLVPDPLVGKFWPIVRESLDVSPRLAHAIAVARHRQEERWGWQTLEVPQSWLCRLPSFLVLAAHIWSEAPRFLALHNRAVDAYRRAHRLRSRSHPFPHLIETDGWIEVPFWTWSLDMPYRQRLFARHSGNCVEISDLAHWWGCIPDARLNDPEWLADWAADLEKNGRRIRGRAVVTTLWARCFLSDFFIHGLGGAKYDQVTDAIIRDFLGIDPPVYATATATVLLPVWRPAVDEADERAIRVQLRDLEFHPEKHISLGELPRDAQRLVEKLIEEKWRWINTAVTPENAADRYRRIREINRALQPFVENERQRLLQLLDETQQKLKVKQILAARDWAFCLYPEDQLMRFYASAIQDIAG</sequence>
<evidence type="ECO:0000313" key="1">
    <source>
        <dbReference type="EMBL" id="ASV75984.1"/>
    </source>
</evidence>
<protein>
    <submittedName>
        <fullName evidence="1">Uncharacterized protein</fullName>
    </submittedName>
</protein>
<reference evidence="1 2" key="1">
    <citation type="journal article" name="Front. Microbiol.">
        <title>Sugar Metabolism of the First Thermophilic Planctomycete Thermogutta terrifontis: Comparative Genomic and Transcriptomic Approaches.</title>
        <authorList>
            <person name="Elcheninov A.G."/>
            <person name="Menzel P."/>
            <person name="Gudbergsdottir S.R."/>
            <person name="Slesarev A.I."/>
            <person name="Kadnikov V.V."/>
            <person name="Krogh A."/>
            <person name="Bonch-Osmolovskaya E.A."/>
            <person name="Peng X."/>
            <person name="Kublanov I.V."/>
        </authorList>
    </citation>
    <scope>NUCLEOTIDE SEQUENCE [LARGE SCALE GENOMIC DNA]</scope>
    <source>
        <strain evidence="1 2">R1</strain>
    </source>
</reference>
<keyword evidence="2" id="KW-1185">Reference proteome</keyword>
<evidence type="ECO:0000313" key="2">
    <source>
        <dbReference type="Proteomes" id="UP000215086"/>
    </source>
</evidence>
<gene>
    <name evidence="1" type="ORF">THTE_3382</name>
</gene>
<dbReference type="Proteomes" id="UP000215086">
    <property type="component" value="Chromosome"/>
</dbReference>
<name>A0A286RJ54_9BACT</name>